<feature type="compositionally biased region" description="Polar residues" evidence="1">
    <location>
        <begin position="109"/>
        <end position="119"/>
    </location>
</feature>
<accession>A0AAP0PXL9</accession>
<comment type="caution">
    <text evidence="2">The sequence shown here is derived from an EMBL/GenBank/DDBJ whole genome shotgun (WGS) entry which is preliminary data.</text>
</comment>
<feature type="region of interest" description="Disordered" evidence="1">
    <location>
        <begin position="109"/>
        <end position="141"/>
    </location>
</feature>
<dbReference type="EMBL" id="JBBNAF010000003">
    <property type="protein sequence ID" value="KAK9160162.1"/>
    <property type="molecule type" value="Genomic_DNA"/>
</dbReference>
<feature type="compositionally biased region" description="Basic and acidic residues" evidence="1">
    <location>
        <begin position="131"/>
        <end position="141"/>
    </location>
</feature>
<organism evidence="2 3">
    <name type="scientific">Stephania yunnanensis</name>
    <dbReference type="NCBI Taxonomy" id="152371"/>
    <lineage>
        <taxon>Eukaryota</taxon>
        <taxon>Viridiplantae</taxon>
        <taxon>Streptophyta</taxon>
        <taxon>Embryophyta</taxon>
        <taxon>Tracheophyta</taxon>
        <taxon>Spermatophyta</taxon>
        <taxon>Magnoliopsida</taxon>
        <taxon>Ranunculales</taxon>
        <taxon>Menispermaceae</taxon>
        <taxon>Menispermoideae</taxon>
        <taxon>Cissampelideae</taxon>
        <taxon>Stephania</taxon>
    </lineage>
</organism>
<keyword evidence="3" id="KW-1185">Reference proteome</keyword>
<feature type="region of interest" description="Disordered" evidence="1">
    <location>
        <begin position="169"/>
        <end position="188"/>
    </location>
</feature>
<name>A0AAP0PXL9_9MAGN</name>
<reference evidence="2 3" key="1">
    <citation type="submission" date="2024-01" db="EMBL/GenBank/DDBJ databases">
        <title>Genome assemblies of Stephania.</title>
        <authorList>
            <person name="Yang L."/>
        </authorList>
    </citation>
    <scope>NUCLEOTIDE SEQUENCE [LARGE SCALE GENOMIC DNA]</scope>
    <source>
        <strain evidence="2">YNDBR</strain>
        <tissue evidence="2">Leaf</tissue>
    </source>
</reference>
<proteinExistence type="predicted"/>
<gene>
    <name evidence="2" type="ORF">Syun_006503</name>
</gene>
<dbReference type="Proteomes" id="UP001420932">
    <property type="component" value="Unassembled WGS sequence"/>
</dbReference>
<dbReference type="AlphaFoldDB" id="A0AAP0PXL9"/>
<evidence type="ECO:0000313" key="2">
    <source>
        <dbReference type="EMBL" id="KAK9160162.1"/>
    </source>
</evidence>
<evidence type="ECO:0000256" key="1">
    <source>
        <dbReference type="SAM" id="MobiDB-lite"/>
    </source>
</evidence>
<protein>
    <submittedName>
        <fullName evidence="2">Uncharacterized protein</fullName>
    </submittedName>
</protein>
<sequence length="188" mass="21430">MHKGKDMDMFQLERDFNVPGWACGQPRIDSCYCHVRCHQEQIPNRVLIFLTRYIVWSSTPHLSLVSHVSDSKHGHTSLKMMTAKATSTKMQRRRCYGLEELLVQTPLEQQASKQKQTKQLVKATRRRGRERRLNEPGDRRAEACRQQLLRDWSPIKRAVAVADDVKARMASSSGGPGGGVIMGEDDEL</sequence>
<evidence type="ECO:0000313" key="3">
    <source>
        <dbReference type="Proteomes" id="UP001420932"/>
    </source>
</evidence>